<dbReference type="Proteomes" id="UP000326202">
    <property type="component" value="Chromosome"/>
</dbReference>
<feature type="binding site" evidence="10">
    <location>
        <position position="97"/>
    </location>
    <ligand>
        <name>Mg(2+)</name>
        <dbReference type="ChEBI" id="CHEBI:18420"/>
        <label>1</label>
        <note>catalytic</note>
    </ligand>
</feature>
<keyword evidence="12" id="KW-1185">Reference proteome</keyword>
<dbReference type="InterPro" id="IPR000760">
    <property type="entry name" value="Inositol_monophosphatase-like"/>
</dbReference>
<comment type="function">
    <text evidence="9">Converts adenosine-3',5'-bisphosphate (PAP) to AMP.</text>
</comment>
<sequence>MNAQAGETAELLERLAGLAEQAGDEILRHYQGPIAVTRKADASPVTAADQAAEAIILETLAPLLPGVPVIAEEASAAGNTPAIGPNRSPDRRFWLVDPLDGTKEFLSRNGQFTVNIALIQGSRPILGVVHLPALGTTYTGSAPATGGAGIAMLAHRGDRPRPIACRQQPKDGAIVLASRSHANEAALQAFLSTEQVATLENAGSSLKFCRVAEGLADIYPRLGRTMEWDTAAGQAVLTAAGGSVRTLDGKELGYGKPGFENPHFVARGRDA</sequence>
<reference evidence="11 12" key="1">
    <citation type="submission" date="2019-08" db="EMBL/GenBank/DDBJ databases">
        <title>Hyperibacter terrae gen. nov., sp. nov. and Hyperibacter viscosus sp. nov., two new members in the family Rhodospirillaceae isolated from the rhizosphere of Hypericum perforatum.</title>
        <authorList>
            <person name="Noviana Z."/>
        </authorList>
    </citation>
    <scope>NUCLEOTIDE SEQUENCE [LARGE SCALE GENOMIC DNA]</scope>
    <source>
        <strain evidence="11 12">R5913</strain>
    </source>
</reference>
<dbReference type="EC" id="3.1.3.7" evidence="9"/>
<keyword evidence="4 9" id="KW-0997">Cell inner membrane</keyword>
<feature type="binding site" evidence="9">
    <location>
        <position position="229"/>
    </location>
    <ligand>
        <name>substrate</name>
    </ligand>
</feature>
<dbReference type="InterPro" id="IPR020583">
    <property type="entry name" value="Inositol_monoP_metal-BS"/>
</dbReference>
<evidence type="ECO:0000256" key="9">
    <source>
        <dbReference type="HAMAP-Rule" id="MF_02095"/>
    </source>
</evidence>
<dbReference type="InterPro" id="IPR050725">
    <property type="entry name" value="CysQ/Inositol_MonoPase"/>
</dbReference>
<comment type="subcellular location">
    <subcellularLocation>
        <location evidence="9">Cell inner membrane</location>
        <topology evidence="9">Peripheral membrane protein</topology>
        <orientation evidence="9">Cytoplasmic side</orientation>
    </subcellularLocation>
</comment>
<evidence type="ECO:0000256" key="8">
    <source>
        <dbReference type="ARBA" id="ARBA00023136"/>
    </source>
</evidence>
<feature type="binding site" evidence="9">
    <location>
        <begin position="99"/>
        <end position="102"/>
    </location>
    <ligand>
        <name>substrate</name>
    </ligand>
</feature>
<organism evidence="11 12">
    <name type="scientific">Hypericibacter terrae</name>
    <dbReference type="NCBI Taxonomy" id="2602015"/>
    <lineage>
        <taxon>Bacteria</taxon>
        <taxon>Pseudomonadati</taxon>
        <taxon>Pseudomonadota</taxon>
        <taxon>Alphaproteobacteria</taxon>
        <taxon>Rhodospirillales</taxon>
        <taxon>Dongiaceae</taxon>
        <taxon>Hypericibacter</taxon>
    </lineage>
</organism>
<keyword evidence="5 9" id="KW-0479">Metal-binding</keyword>
<dbReference type="EMBL" id="CP042906">
    <property type="protein sequence ID" value="QEX18449.1"/>
    <property type="molecule type" value="Genomic_DNA"/>
</dbReference>
<evidence type="ECO:0000256" key="4">
    <source>
        <dbReference type="ARBA" id="ARBA00022519"/>
    </source>
</evidence>
<evidence type="ECO:0000256" key="5">
    <source>
        <dbReference type="ARBA" id="ARBA00022723"/>
    </source>
</evidence>
<keyword evidence="8 9" id="KW-0472">Membrane</keyword>
<gene>
    <name evidence="9" type="primary">cysQ</name>
    <name evidence="11" type="ORF">FRZ44_37560</name>
</gene>
<dbReference type="PROSITE" id="PS00629">
    <property type="entry name" value="IMP_1"/>
    <property type="match status" value="1"/>
</dbReference>
<evidence type="ECO:0000256" key="2">
    <source>
        <dbReference type="ARBA" id="ARBA00005289"/>
    </source>
</evidence>
<feature type="binding site" evidence="9">
    <location>
        <position position="97"/>
    </location>
    <ligand>
        <name>Mg(2+)</name>
        <dbReference type="ChEBI" id="CHEBI:18420"/>
        <label>1</label>
    </ligand>
</feature>
<feature type="binding site" evidence="9">
    <location>
        <position position="72"/>
    </location>
    <ligand>
        <name>Mg(2+)</name>
        <dbReference type="ChEBI" id="CHEBI:18420"/>
        <label>1</label>
    </ligand>
</feature>
<comment type="cofactor">
    <cofactor evidence="9 10">
        <name>Mg(2+)</name>
        <dbReference type="ChEBI" id="CHEBI:18420"/>
    </cofactor>
</comment>
<feature type="binding site" evidence="9">
    <location>
        <position position="100"/>
    </location>
    <ligand>
        <name>Mg(2+)</name>
        <dbReference type="ChEBI" id="CHEBI:18420"/>
        <label>2</label>
    </ligand>
</feature>
<dbReference type="GO" id="GO:0050427">
    <property type="term" value="P:3'-phosphoadenosine 5'-phosphosulfate metabolic process"/>
    <property type="evidence" value="ECO:0007669"/>
    <property type="project" value="TreeGrafter"/>
</dbReference>
<dbReference type="Pfam" id="PF00459">
    <property type="entry name" value="Inositol_P"/>
    <property type="match status" value="1"/>
</dbReference>
<feature type="binding site" evidence="10">
    <location>
        <position position="72"/>
    </location>
    <ligand>
        <name>Mg(2+)</name>
        <dbReference type="ChEBI" id="CHEBI:18420"/>
        <label>1</label>
        <note>catalytic</note>
    </ligand>
</feature>
<dbReference type="OrthoDB" id="9785695at2"/>
<dbReference type="GO" id="GO:0005886">
    <property type="term" value="C:plasma membrane"/>
    <property type="evidence" value="ECO:0007669"/>
    <property type="project" value="UniProtKB-SubCell"/>
</dbReference>
<dbReference type="SUPFAM" id="SSF56655">
    <property type="entry name" value="Carbohydrate phosphatase"/>
    <property type="match status" value="1"/>
</dbReference>
<feature type="binding site" evidence="10">
    <location>
        <position position="100"/>
    </location>
    <ligand>
        <name>Mg(2+)</name>
        <dbReference type="ChEBI" id="CHEBI:18420"/>
        <label>1</label>
        <note>catalytic</note>
    </ligand>
</feature>
<evidence type="ECO:0000256" key="1">
    <source>
        <dbReference type="ARBA" id="ARBA00001625"/>
    </source>
</evidence>
<dbReference type="AlphaFoldDB" id="A0A5J6MM60"/>
<evidence type="ECO:0000256" key="6">
    <source>
        <dbReference type="ARBA" id="ARBA00022801"/>
    </source>
</evidence>
<evidence type="ECO:0000256" key="10">
    <source>
        <dbReference type="PIRSR" id="PIRSR600760-2"/>
    </source>
</evidence>
<name>A0A5J6MM60_9PROT</name>
<dbReference type="CDD" id="cd01638">
    <property type="entry name" value="CysQ"/>
    <property type="match status" value="1"/>
</dbReference>
<keyword evidence="3 9" id="KW-1003">Cell membrane</keyword>
<dbReference type="InterPro" id="IPR006240">
    <property type="entry name" value="CysQ"/>
</dbReference>
<feature type="binding site" evidence="10">
    <location>
        <position position="99"/>
    </location>
    <ligand>
        <name>Mg(2+)</name>
        <dbReference type="ChEBI" id="CHEBI:18420"/>
        <label>1</label>
        <note>catalytic</note>
    </ligand>
</feature>
<evidence type="ECO:0000313" key="12">
    <source>
        <dbReference type="Proteomes" id="UP000326202"/>
    </source>
</evidence>
<comment type="similarity">
    <text evidence="2 9">Belongs to the inositol monophosphatase superfamily. CysQ family.</text>
</comment>
<feature type="binding site" evidence="9">
    <location>
        <position position="229"/>
    </location>
    <ligand>
        <name>Mg(2+)</name>
        <dbReference type="ChEBI" id="CHEBI:18420"/>
        <label>2</label>
    </ligand>
</feature>
<dbReference type="RefSeq" id="WP_151178607.1">
    <property type="nucleotide sequence ID" value="NZ_CP042906.1"/>
</dbReference>
<keyword evidence="7 9" id="KW-0460">Magnesium</keyword>
<dbReference type="PANTHER" id="PTHR43028">
    <property type="entry name" value="3'(2'),5'-BISPHOSPHATE NUCLEOTIDASE 1"/>
    <property type="match status" value="1"/>
</dbReference>
<accession>A0A5J6MM60</accession>
<dbReference type="InterPro" id="IPR020550">
    <property type="entry name" value="Inositol_monophosphatase_CS"/>
</dbReference>
<evidence type="ECO:0000313" key="11">
    <source>
        <dbReference type="EMBL" id="QEX18449.1"/>
    </source>
</evidence>
<dbReference type="GO" id="GO:0046854">
    <property type="term" value="P:phosphatidylinositol phosphate biosynthetic process"/>
    <property type="evidence" value="ECO:0007669"/>
    <property type="project" value="InterPro"/>
</dbReference>
<dbReference type="KEGG" id="htq:FRZ44_37560"/>
<dbReference type="PANTHER" id="PTHR43028:SF5">
    <property type="entry name" value="3'(2'),5'-BISPHOSPHATE NUCLEOTIDASE 1"/>
    <property type="match status" value="1"/>
</dbReference>
<evidence type="ECO:0000256" key="7">
    <source>
        <dbReference type="ARBA" id="ARBA00022842"/>
    </source>
</evidence>
<dbReference type="HAMAP" id="MF_02095">
    <property type="entry name" value="CysQ"/>
    <property type="match status" value="1"/>
</dbReference>
<proteinExistence type="inferred from homology"/>
<dbReference type="GO" id="GO:0008441">
    <property type="term" value="F:3'(2'),5'-bisphosphate nucleotidase activity"/>
    <property type="evidence" value="ECO:0007669"/>
    <property type="project" value="UniProtKB-UniRule"/>
</dbReference>
<comment type="catalytic activity">
    <reaction evidence="1 9">
        <text>adenosine 3',5'-bisphosphate + H2O = AMP + phosphate</text>
        <dbReference type="Rhea" id="RHEA:10040"/>
        <dbReference type="ChEBI" id="CHEBI:15377"/>
        <dbReference type="ChEBI" id="CHEBI:43474"/>
        <dbReference type="ChEBI" id="CHEBI:58343"/>
        <dbReference type="ChEBI" id="CHEBI:456215"/>
        <dbReference type="EC" id="3.1.3.7"/>
    </reaction>
</comment>
<evidence type="ECO:0000256" key="3">
    <source>
        <dbReference type="ARBA" id="ARBA00022475"/>
    </source>
</evidence>
<dbReference type="PROSITE" id="PS00630">
    <property type="entry name" value="IMP_2"/>
    <property type="match status" value="1"/>
</dbReference>
<feature type="binding site" evidence="9">
    <location>
        <position position="97"/>
    </location>
    <ligand>
        <name>Mg(2+)</name>
        <dbReference type="ChEBI" id="CHEBI:18420"/>
        <label>2</label>
    </ligand>
</feature>
<dbReference type="Gene3D" id="3.30.540.10">
    <property type="entry name" value="Fructose-1,6-Bisphosphatase, subunit A, domain 1"/>
    <property type="match status" value="1"/>
</dbReference>
<dbReference type="GO" id="GO:0000103">
    <property type="term" value="P:sulfate assimilation"/>
    <property type="evidence" value="ECO:0007669"/>
    <property type="project" value="TreeGrafter"/>
</dbReference>
<feature type="binding site" evidence="9">
    <location>
        <position position="99"/>
    </location>
    <ligand>
        <name>Mg(2+)</name>
        <dbReference type="ChEBI" id="CHEBI:18420"/>
        <label>1</label>
    </ligand>
</feature>
<feature type="binding site" evidence="9">
    <location>
        <position position="72"/>
    </location>
    <ligand>
        <name>substrate</name>
    </ligand>
</feature>
<feature type="binding site" evidence="10">
    <location>
        <position position="229"/>
    </location>
    <ligand>
        <name>Mg(2+)</name>
        <dbReference type="ChEBI" id="CHEBI:18420"/>
        <label>1</label>
        <note>catalytic</note>
    </ligand>
</feature>
<keyword evidence="6 9" id="KW-0378">Hydrolase</keyword>
<dbReference type="NCBIfam" id="TIGR01331">
    <property type="entry name" value="bisphos_cysQ"/>
    <property type="match status" value="1"/>
</dbReference>
<protein>
    <recommendedName>
        <fullName evidence="9">3'(2'),5'-bisphosphate nucleotidase CysQ</fullName>
        <ecNumber evidence="9">3.1.3.7</ecNumber>
    </recommendedName>
    <alternativeName>
        <fullName evidence="9">3'(2'),5-bisphosphonucleoside 3'(2')-phosphohydrolase</fullName>
    </alternativeName>
    <alternativeName>
        <fullName evidence="9">3'-phosphoadenosine 5'-phosphate phosphatase</fullName>
        <shortName evidence="9">PAP phosphatase</shortName>
    </alternativeName>
</protein>
<dbReference type="PRINTS" id="PR00377">
    <property type="entry name" value="IMPHPHTASES"/>
</dbReference>
<dbReference type="Gene3D" id="3.40.190.80">
    <property type="match status" value="1"/>
</dbReference>
<dbReference type="GO" id="GO:0000287">
    <property type="term" value="F:magnesium ion binding"/>
    <property type="evidence" value="ECO:0007669"/>
    <property type="project" value="UniProtKB-UniRule"/>
</dbReference>